<protein>
    <submittedName>
        <fullName evidence="1">Thioredoxin domain-containing protein</fullName>
    </submittedName>
</protein>
<keyword evidence="2" id="KW-1185">Reference proteome</keyword>
<dbReference type="PANTHER" id="PTHR42899">
    <property type="entry name" value="SPERMATOGENESIS-ASSOCIATED PROTEIN 20"/>
    <property type="match status" value="1"/>
</dbReference>
<dbReference type="OrthoDB" id="9762614at2"/>
<name>A0A7J5B9H3_9MICO</name>
<evidence type="ECO:0000313" key="1">
    <source>
        <dbReference type="EMBL" id="KAB1642182.1"/>
    </source>
</evidence>
<dbReference type="InterPro" id="IPR024705">
    <property type="entry name" value="Ssp411"/>
</dbReference>
<dbReference type="AlphaFoldDB" id="A0A7J5B9H3"/>
<sequence length="260" mass="28355">MAANIARQWDESAAELTAAARKITDTLKYSRDHYAGALAFTEPGNKHAPLDELLPDPPKRSDFDVDATVAKIREQYDNVYGGFGEDTKFLHAPLLHGLLNHNFEGWVMAYGTLLAIIRGGVHDVVGGGFMPYSTVRSWGLPHFEKMLADNAQMLTVFSLATSKANSLGLDARGFQRAAFGIIDWLEREMQASAGGFVTSLDSEAADAQGERYPGIQIAWSRAQTAEVLGEDSEWACEVFGLNTLGSSDTALMLPTFKHDP</sequence>
<reference evidence="1 2" key="1">
    <citation type="submission" date="2019-09" db="EMBL/GenBank/DDBJ databases">
        <title>Phylogeny of genus Pseudoclavibacter and closely related genus.</title>
        <authorList>
            <person name="Li Y."/>
        </authorList>
    </citation>
    <scope>NUCLEOTIDE SEQUENCE [LARGE SCALE GENOMIC DNA]</scope>
    <source>
        <strain evidence="1 2">KCTC 13959</strain>
    </source>
</reference>
<dbReference type="Proteomes" id="UP000433493">
    <property type="component" value="Unassembled WGS sequence"/>
</dbReference>
<dbReference type="InterPro" id="IPR008928">
    <property type="entry name" value="6-hairpin_glycosidase_sf"/>
</dbReference>
<comment type="caution">
    <text evidence="1">The sequence shown here is derived from an EMBL/GenBank/DDBJ whole genome shotgun (WGS) entry which is preliminary data.</text>
</comment>
<accession>A0A7J5B9H3</accession>
<dbReference type="GO" id="GO:0005975">
    <property type="term" value="P:carbohydrate metabolic process"/>
    <property type="evidence" value="ECO:0007669"/>
    <property type="project" value="InterPro"/>
</dbReference>
<dbReference type="PANTHER" id="PTHR42899:SF1">
    <property type="entry name" value="SPERMATOGENESIS-ASSOCIATED PROTEIN 20"/>
    <property type="match status" value="1"/>
</dbReference>
<organism evidence="1 2">
    <name type="scientific">Gulosibacter chungangensis</name>
    <dbReference type="NCBI Taxonomy" id="979746"/>
    <lineage>
        <taxon>Bacteria</taxon>
        <taxon>Bacillati</taxon>
        <taxon>Actinomycetota</taxon>
        <taxon>Actinomycetes</taxon>
        <taxon>Micrococcales</taxon>
        <taxon>Microbacteriaceae</taxon>
        <taxon>Gulosibacter</taxon>
    </lineage>
</organism>
<dbReference type="EMBL" id="WBKB01000006">
    <property type="protein sequence ID" value="KAB1642182.1"/>
    <property type="molecule type" value="Genomic_DNA"/>
</dbReference>
<gene>
    <name evidence="1" type="ORF">F8O05_10170</name>
</gene>
<dbReference type="SUPFAM" id="SSF48208">
    <property type="entry name" value="Six-hairpin glycosidases"/>
    <property type="match status" value="1"/>
</dbReference>
<evidence type="ECO:0000313" key="2">
    <source>
        <dbReference type="Proteomes" id="UP000433493"/>
    </source>
</evidence>
<proteinExistence type="predicted"/>